<organism evidence="1 2">
    <name type="scientific">Curtobacterium flaccumfaciens pv. flaccumfaciens</name>
    <dbReference type="NCBI Taxonomy" id="138532"/>
    <lineage>
        <taxon>Bacteria</taxon>
        <taxon>Bacillati</taxon>
        <taxon>Actinomycetota</taxon>
        <taxon>Actinomycetes</taxon>
        <taxon>Micrococcales</taxon>
        <taxon>Microbacteriaceae</taxon>
        <taxon>Curtobacterium</taxon>
    </lineage>
</organism>
<protein>
    <submittedName>
        <fullName evidence="1">Uncharacterized protein</fullName>
    </submittedName>
</protein>
<proteinExistence type="predicted"/>
<dbReference type="RefSeq" id="WP_214563239.1">
    <property type="nucleotide sequence ID" value="NZ_JAHEWX010000015.1"/>
</dbReference>
<name>A0A9Q2W7L6_9MICO</name>
<gene>
    <name evidence="1" type="ORF">KK103_11785</name>
</gene>
<dbReference type="Proteomes" id="UP000709437">
    <property type="component" value="Unassembled WGS sequence"/>
</dbReference>
<evidence type="ECO:0000313" key="2">
    <source>
        <dbReference type="Proteomes" id="UP000709437"/>
    </source>
</evidence>
<reference evidence="1" key="1">
    <citation type="submission" date="2021-05" db="EMBL/GenBank/DDBJ databases">
        <title>Whole genome sequence of Curtobacterium flaccumfaciens pv. flaccumfaciens strain CFBP 3417.</title>
        <authorList>
            <person name="Osdaghi E."/>
            <person name="Taghouti G."/>
            <person name="Portier P."/>
            <person name="Fazliarab A."/>
            <person name="Taghavi S.M."/>
            <person name="Briand M."/>
            <person name="Le-Saux M."/>
            <person name="Jacques M.-A."/>
        </authorList>
    </citation>
    <scope>NUCLEOTIDE SEQUENCE</scope>
    <source>
        <strain evidence="1">CFBP 3417</strain>
    </source>
</reference>
<accession>A0A9Q2W7L6</accession>
<sequence length="84" mass="9502">MSNADYGGLVICGRGAQKVVRDEKDGDERWCFKCRKRREFRSIVTAAVDWEHDYYGPSGSVRCAVCHSNDGDCFPGTYRMWGDG</sequence>
<evidence type="ECO:0000313" key="1">
    <source>
        <dbReference type="EMBL" id="MBT1542445.1"/>
    </source>
</evidence>
<dbReference type="AlphaFoldDB" id="A0A9Q2W7L6"/>
<dbReference type="EMBL" id="JAHEWX010000015">
    <property type="protein sequence ID" value="MBT1542445.1"/>
    <property type="molecule type" value="Genomic_DNA"/>
</dbReference>
<comment type="caution">
    <text evidence="1">The sequence shown here is derived from an EMBL/GenBank/DDBJ whole genome shotgun (WGS) entry which is preliminary data.</text>
</comment>